<dbReference type="InterPro" id="IPR052069">
    <property type="entry name" value="Ca-reg_mRNA-binding_domain"/>
</dbReference>
<keyword evidence="2" id="KW-0812">Transmembrane</keyword>
<reference evidence="4 5" key="1">
    <citation type="submission" date="2019-01" db="EMBL/GenBank/DDBJ databases">
        <title>Pseudoxanthomonas composti sp. nov., isolated from compost.</title>
        <authorList>
            <person name="Yang G."/>
        </authorList>
    </citation>
    <scope>NUCLEOTIDE SEQUENCE [LARGE SCALE GENOMIC DNA]</scope>
    <source>
        <strain evidence="4 5">GSS15</strain>
    </source>
</reference>
<dbReference type="PANTHER" id="PTHR12962:SF1">
    <property type="entry name" value="COLD SHOCK DOMAIN-CONTAINING PROTEIN CG9705"/>
    <property type="match status" value="1"/>
</dbReference>
<dbReference type="EMBL" id="SAWZ01000001">
    <property type="protein sequence ID" value="RXR08634.1"/>
    <property type="molecule type" value="Genomic_DNA"/>
</dbReference>
<evidence type="ECO:0000256" key="2">
    <source>
        <dbReference type="SAM" id="Phobius"/>
    </source>
</evidence>
<dbReference type="PANTHER" id="PTHR12962">
    <property type="entry name" value="CALCIUM-REGULATED HEAT STABLE PROTEIN CRHSP-24-RELATED"/>
    <property type="match status" value="1"/>
</dbReference>
<evidence type="ECO:0000313" key="4">
    <source>
        <dbReference type="EMBL" id="RXR08634.1"/>
    </source>
</evidence>
<dbReference type="SUPFAM" id="SSF50249">
    <property type="entry name" value="Nucleic acid-binding proteins"/>
    <property type="match status" value="1"/>
</dbReference>
<dbReference type="AlphaFoldDB" id="A0A4Q1JZ80"/>
<dbReference type="CDD" id="cd04458">
    <property type="entry name" value="CSP_CDS"/>
    <property type="match status" value="1"/>
</dbReference>
<name>A0A4Q1JZ80_9GAMM</name>
<dbReference type="PROSITE" id="PS51857">
    <property type="entry name" value="CSD_2"/>
    <property type="match status" value="1"/>
</dbReference>
<dbReference type="Pfam" id="PF06961">
    <property type="entry name" value="DUF1294"/>
    <property type="match status" value="1"/>
</dbReference>
<gene>
    <name evidence="4" type="ORF">EPA99_02090</name>
</gene>
<feature type="transmembrane region" description="Helical" evidence="2">
    <location>
        <begin position="115"/>
        <end position="136"/>
    </location>
</feature>
<dbReference type="GO" id="GO:0005829">
    <property type="term" value="C:cytosol"/>
    <property type="evidence" value="ECO:0007669"/>
    <property type="project" value="UniProtKB-ARBA"/>
</dbReference>
<feature type="domain" description="CSD" evidence="3">
    <location>
        <begin position="3"/>
        <end position="69"/>
    </location>
</feature>
<dbReference type="GO" id="GO:0043488">
    <property type="term" value="P:regulation of mRNA stability"/>
    <property type="evidence" value="ECO:0007669"/>
    <property type="project" value="TreeGrafter"/>
</dbReference>
<protein>
    <submittedName>
        <fullName evidence="4">DUF1294 domain-containing protein</fullName>
    </submittedName>
</protein>
<dbReference type="Pfam" id="PF00313">
    <property type="entry name" value="CSD"/>
    <property type="match status" value="1"/>
</dbReference>
<evidence type="ECO:0000259" key="3">
    <source>
        <dbReference type="PROSITE" id="PS51857"/>
    </source>
</evidence>
<evidence type="ECO:0000256" key="1">
    <source>
        <dbReference type="ARBA" id="ARBA00022553"/>
    </source>
</evidence>
<feature type="transmembrane region" description="Helical" evidence="2">
    <location>
        <begin position="87"/>
        <end position="109"/>
    </location>
</feature>
<comment type="caution">
    <text evidence="4">The sequence shown here is derived from an EMBL/GenBank/DDBJ whole genome shotgun (WGS) entry which is preliminary data.</text>
</comment>
<keyword evidence="1" id="KW-0597">Phosphoprotein</keyword>
<keyword evidence="2" id="KW-1133">Transmembrane helix</keyword>
<dbReference type="InterPro" id="IPR011129">
    <property type="entry name" value="CSD"/>
</dbReference>
<dbReference type="SMART" id="SM00357">
    <property type="entry name" value="CSP"/>
    <property type="match status" value="1"/>
</dbReference>
<keyword evidence="5" id="KW-1185">Reference proteome</keyword>
<dbReference type="OrthoDB" id="72963at2"/>
<sequence length="207" mass="23209">MTNVLGKVVQWKDGKGYGFIQPHDGSARLFFHARDYDDGDNGRPRVGDWVRFAPGQDAKGRASAVAVRPAVARRGHTAMRTRRSRRLVHRLPLIGWVALLGWLAGFAWLLHSGRLPQAALAVVVITSLLAWIVYALDKRAAGRRRRRVPENTLHLLELLGGWPGAFLAQRMLHHKSSKRGYQWVFWAIGVLQAVFGWVWAQGALPLS</sequence>
<dbReference type="InterPro" id="IPR012340">
    <property type="entry name" value="NA-bd_OB-fold"/>
</dbReference>
<proteinExistence type="predicted"/>
<evidence type="ECO:0000313" key="5">
    <source>
        <dbReference type="Proteomes" id="UP000289784"/>
    </source>
</evidence>
<keyword evidence="2" id="KW-0472">Membrane</keyword>
<organism evidence="4 5">
    <name type="scientific">Pseudoxanthomonas composti</name>
    <dbReference type="NCBI Taxonomy" id="2137479"/>
    <lineage>
        <taxon>Bacteria</taxon>
        <taxon>Pseudomonadati</taxon>
        <taxon>Pseudomonadota</taxon>
        <taxon>Gammaproteobacteria</taxon>
        <taxon>Lysobacterales</taxon>
        <taxon>Lysobacteraceae</taxon>
        <taxon>Pseudoxanthomonas</taxon>
    </lineage>
</organism>
<dbReference type="InterPro" id="IPR002059">
    <property type="entry name" value="CSP_DNA-bd"/>
</dbReference>
<accession>A0A4Q1JZ80</accession>
<dbReference type="Proteomes" id="UP000289784">
    <property type="component" value="Unassembled WGS sequence"/>
</dbReference>
<dbReference type="RefSeq" id="WP_129469525.1">
    <property type="nucleotide sequence ID" value="NZ_SAWZ01000001.1"/>
</dbReference>
<dbReference type="GO" id="GO:0003730">
    <property type="term" value="F:mRNA 3'-UTR binding"/>
    <property type="evidence" value="ECO:0007669"/>
    <property type="project" value="TreeGrafter"/>
</dbReference>
<dbReference type="Gene3D" id="2.40.50.140">
    <property type="entry name" value="Nucleic acid-binding proteins"/>
    <property type="match status" value="1"/>
</dbReference>
<feature type="transmembrane region" description="Helical" evidence="2">
    <location>
        <begin position="180"/>
        <end position="200"/>
    </location>
</feature>
<dbReference type="InterPro" id="IPR010718">
    <property type="entry name" value="DUF1294"/>
</dbReference>